<name>A0A1M5NM95_9GAMM</name>
<dbReference type="Proteomes" id="UP000184268">
    <property type="component" value="Unassembled WGS sequence"/>
</dbReference>
<organism evidence="2 3">
    <name type="scientific">Ferrimonas marina</name>
    <dbReference type="NCBI Taxonomy" id="299255"/>
    <lineage>
        <taxon>Bacteria</taxon>
        <taxon>Pseudomonadati</taxon>
        <taxon>Pseudomonadota</taxon>
        <taxon>Gammaproteobacteria</taxon>
        <taxon>Alteromonadales</taxon>
        <taxon>Ferrimonadaceae</taxon>
        <taxon>Ferrimonas</taxon>
    </lineage>
</organism>
<reference evidence="2 3" key="1">
    <citation type="submission" date="2016-11" db="EMBL/GenBank/DDBJ databases">
        <authorList>
            <person name="Jaros S."/>
            <person name="Januszkiewicz K."/>
            <person name="Wedrychowicz H."/>
        </authorList>
    </citation>
    <scope>NUCLEOTIDE SEQUENCE [LARGE SCALE GENOMIC DNA]</scope>
    <source>
        <strain evidence="2 3">DSM 16917</strain>
    </source>
</reference>
<dbReference type="AlphaFoldDB" id="A0A1M5NM95"/>
<evidence type="ECO:0000313" key="3">
    <source>
        <dbReference type="Proteomes" id="UP000184268"/>
    </source>
</evidence>
<evidence type="ECO:0000313" key="2">
    <source>
        <dbReference type="EMBL" id="SHG90063.1"/>
    </source>
</evidence>
<keyword evidence="3" id="KW-1185">Reference proteome</keyword>
<dbReference type="OrthoDB" id="4772335at2"/>
<evidence type="ECO:0000259" key="1">
    <source>
        <dbReference type="Pfam" id="PF06445"/>
    </source>
</evidence>
<dbReference type="InterPro" id="IPR029442">
    <property type="entry name" value="GyrI-like"/>
</dbReference>
<dbReference type="STRING" id="299255.SAMN02745129_1093"/>
<gene>
    <name evidence="2" type="ORF">SAMN02745129_1093</name>
</gene>
<dbReference type="PIRSF" id="PIRSF031644">
    <property type="entry name" value="UCP031644"/>
    <property type="match status" value="1"/>
</dbReference>
<proteinExistence type="predicted"/>
<feature type="domain" description="GyrI-like small molecule binding" evidence="1">
    <location>
        <begin position="29"/>
        <end position="202"/>
    </location>
</feature>
<accession>A0A1M5NM95</accession>
<sequence>MAGTSEKRDYKKLLKPLYHGSATKLATLEVPTLHYLMVGGQGAPGCETHQQAIEALFSVAYAIKFLVKRGELGIDYGVLPLEGLWWADEMADFVNGNRDNWRWTMMIMQPDLVDESLVEQAMAQVRAKKALPALPLVRYAPYSEGLCAQTLHVGPFAEEGPTVARLHAYIEQQGSQLRGKHHEIYLSDFRRTAPERLKTLIRQPMVPPQR</sequence>
<dbReference type="InterPro" id="IPR011256">
    <property type="entry name" value="Reg_factor_effector_dom_sf"/>
</dbReference>
<dbReference type="RefSeq" id="WP_067654887.1">
    <property type="nucleotide sequence ID" value="NZ_FQXG01000001.1"/>
</dbReference>
<dbReference type="Pfam" id="PF06445">
    <property type="entry name" value="GyrI-like"/>
    <property type="match status" value="1"/>
</dbReference>
<dbReference type="SUPFAM" id="SSF55136">
    <property type="entry name" value="Probable bacterial effector-binding domain"/>
    <property type="match status" value="1"/>
</dbReference>
<dbReference type="Gene3D" id="3.20.80.10">
    <property type="entry name" value="Regulatory factor, effector binding domain"/>
    <property type="match status" value="1"/>
</dbReference>
<protein>
    <recommendedName>
        <fullName evidence="1">GyrI-like small molecule binding domain-containing protein</fullName>
    </recommendedName>
</protein>
<dbReference type="InterPro" id="IPR008319">
    <property type="entry name" value="GyrI-like_CCH_Lin2189-like"/>
</dbReference>
<dbReference type="EMBL" id="FQXG01000001">
    <property type="protein sequence ID" value="SHG90063.1"/>
    <property type="molecule type" value="Genomic_DNA"/>
</dbReference>